<dbReference type="Proteomes" id="UP000075391">
    <property type="component" value="Unassembled WGS sequence"/>
</dbReference>
<evidence type="ECO:0000313" key="2">
    <source>
        <dbReference type="EMBL" id="KYG61327.1"/>
    </source>
</evidence>
<name>A0A150WEI4_BDEBC</name>
<dbReference type="InterPro" id="IPR025164">
    <property type="entry name" value="Toastrack_DUF4097"/>
</dbReference>
<evidence type="ECO:0000313" key="3">
    <source>
        <dbReference type="Proteomes" id="UP000075391"/>
    </source>
</evidence>
<dbReference type="EMBL" id="LUKF01000017">
    <property type="protein sequence ID" value="KYG61327.1"/>
    <property type="molecule type" value="Genomic_DNA"/>
</dbReference>
<sequence>MAATFEVPVTDGDRLVLKGLEAQVQVVGQGGNSLKVSGVDEASTEGVFVVTKKNNIIEVKMNEYAGKKNWLNILPKSGTQMRKIEIWGAAVPTEIHLRGGSVVAQKWNKDLKVSVAQGRVSSLNGSGSLNIYVQKGDVSVSDHVGKVDADSYSGTMALKNIQGDVSASLFSGQLQIEKVRGFLTLATQQSNSKINQGTGTIQFENGRGALNIQGFQGRMEGQNQEGSVNVTMTLDSELDVKAKSGRVNVQVPASSGMSLNLMTVEGEIVVPSELKVTKLSAEKSVRGRLRGDAQRGSVFVRSQDGTISVK</sequence>
<accession>A0A150WEI4</accession>
<evidence type="ECO:0000259" key="1">
    <source>
        <dbReference type="Pfam" id="PF13349"/>
    </source>
</evidence>
<dbReference type="Pfam" id="PF13349">
    <property type="entry name" value="DUF4097"/>
    <property type="match status" value="1"/>
</dbReference>
<gene>
    <name evidence="2" type="ORF">AZI85_09440</name>
</gene>
<organism evidence="2 3">
    <name type="scientific">Bdellovibrio bacteriovorus</name>
    <dbReference type="NCBI Taxonomy" id="959"/>
    <lineage>
        <taxon>Bacteria</taxon>
        <taxon>Pseudomonadati</taxon>
        <taxon>Bdellovibrionota</taxon>
        <taxon>Bdellovibrionia</taxon>
        <taxon>Bdellovibrionales</taxon>
        <taxon>Pseudobdellovibrionaceae</taxon>
        <taxon>Bdellovibrio</taxon>
    </lineage>
</organism>
<reference evidence="2 3" key="1">
    <citation type="submission" date="2016-03" db="EMBL/GenBank/DDBJ databases">
        <authorList>
            <person name="Ploux O."/>
        </authorList>
    </citation>
    <scope>NUCLEOTIDE SEQUENCE [LARGE SCALE GENOMIC DNA]</scope>
    <source>
        <strain evidence="2 3">BER2</strain>
    </source>
</reference>
<dbReference type="AlphaFoldDB" id="A0A150WEI4"/>
<protein>
    <recommendedName>
        <fullName evidence="1">DUF4097 domain-containing protein</fullName>
    </recommendedName>
</protein>
<dbReference type="OrthoDB" id="5289541at2"/>
<feature type="domain" description="DUF4097" evidence="1">
    <location>
        <begin position="93"/>
        <end position="309"/>
    </location>
</feature>
<dbReference type="PANTHER" id="PTHR34094">
    <property type="match status" value="1"/>
</dbReference>
<dbReference type="PANTHER" id="PTHR34094:SF1">
    <property type="entry name" value="PROTEIN FAM185A"/>
    <property type="match status" value="1"/>
</dbReference>
<proteinExistence type="predicted"/>
<comment type="caution">
    <text evidence="2">The sequence shown here is derived from an EMBL/GenBank/DDBJ whole genome shotgun (WGS) entry which is preliminary data.</text>
</comment>